<keyword evidence="2" id="KW-1185">Reference proteome</keyword>
<dbReference type="Proteomes" id="UP001626536">
    <property type="component" value="Chromosome"/>
</dbReference>
<gene>
    <name evidence="1" type="ORF">RZS28_10330</name>
</gene>
<protein>
    <submittedName>
        <fullName evidence="1">Uncharacterized protein</fullName>
    </submittedName>
</protein>
<accession>A0ABZ0I0B2</accession>
<dbReference type="RefSeq" id="WP_407341178.1">
    <property type="nucleotide sequence ID" value="NZ_CP136862.1"/>
</dbReference>
<sequence length="98" mass="11177">MAKLTPPAHKAMRPLRRAVGVLGEFGGGFMERPLSKWPVEHAWPELGDRHDIEKEDEETNCEANRHITLTPAFFLGRRQHDAFFQVAICRHRITMAGS</sequence>
<evidence type="ECO:0000313" key="1">
    <source>
        <dbReference type="EMBL" id="WOJ91591.1"/>
    </source>
</evidence>
<name>A0ABZ0I0B2_9HYPH</name>
<organism evidence="1 2">
    <name type="scientific">Methylocapsa polymorpha</name>
    <dbReference type="NCBI Taxonomy" id="3080828"/>
    <lineage>
        <taxon>Bacteria</taxon>
        <taxon>Pseudomonadati</taxon>
        <taxon>Pseudomonadota</taxon>
        <taxon>Alphaproteobacteria</taxon>
        <taxon>Hyphomicrobiales</taxon>
        <taxon>Beijerinckiaceae</taxon>
        <taxon>Methylocapsa</taxon>
    </lineage>
</organism>
<dbReference type="EMBL" id="CP136862">
    <property type="protein sequence ID" value="WOJ91591.1"/>
    <property type="molecule type" value="Genomic_DNA"/>
</dbReference>
<proteinExistence type="predicted"/>
<evidence type="ECO:0000313" key="2">
    <source>
        <dbReference type="Proteomes" id="UP001626536"/>
    </source>
</evidence>
<reference evidence="1 2" key="1">
    <citation type="submission" date="2023-10" db="EMBL/GenBank/DDBJ databases">
        <title>Novel methanotroph of the genus Methylocapsa from a subarctic wetland.</title>
        <authorList>
            <person name="Belova S.E."/>
            <person name="Oshkin I.Y."/>
            <person name="Miroshnikov K."/>
            <person name="Dedysh S.N."/>
        </authorList>
    </citation>
    <scope>NUCLEOTIDE SEQUENCE [LARGE SCALE GENOMIC DNA]</scope>
    <source>
        <strain evidence="1 2">RX1</strain>
    </source>
</reference>